<proteinExistence type="predicted"/>
<dbReference type="Pfam" id="PF08238">
    <property type="entry name" value="Sel1"/>
    <property type="match status" value="3"/>
</dbReference>
<dbReference type="SMART" id="SM00671">
    <property type="entry name" value="SEL1"/>
    <property type="match status" value="4"/>
</dbReference>
<protein>
    <submittedName>
        <fullName evidence="1">SEL1-like repeat protein</fullName>
    </submittedName>
</protein>
<keyword evidence="2" id="KW-1185">Reference proteome</keyword>
<dbReference type="InterPro" id="IPR032774">
    <property type="entry name" value="WG_beta_rep"/>
</dbReference>
<dbReference type="Gene3D" id="1.25.40.10">
    <property type="entry name" value="Tetratricopeptide repeat domain"/>
    <property type="match status" value="1"/>
</dbReference>
<gene>
    <name evidence="1" type="ORF">E7V67_004860</name>
</gene>
<dbReference type="Pfam" id="PF14903">
    <property type="entry name" value="WG_beta_rep"/>
    <property type="match status" value="1"/>
</dbReference>
<organism evidence="1 2">
    <name type="scientific">[Empedobacter] haloabium</name>
    <dbReference type="NCBI Taxonomy" id="592317"/>
    <lineage>
        <taxon>Bacteria</taxon>
        <taxon>Pseudomonadati</taxon>
        <taxon>Pseudomonadota</taxon>
        <taxon>Betaproteobacteria</taxon>
        <taxon>Burkholderiales</taxon>
        <taxon>Oxalobacteraceae</taxon>
        <taxon>Telluria group</taxon>
        <taxon>Telluria group incertae sedis</taxon>
    </lineage>
</organism>
<dbReference type="PANTHER" id="PTHR37841">
    <property type="entry name" value="GLR2918 PROTEIN"/>
    <property type="match status" value="1"/>
</dbReference>
<reference evidence="1 2" key="1">
    <citation type="journal article" date="2019" name="Int. J. Syst. Evol. Microbiol.">
        <title>The Draft Whole-Genome Sequence of the Antibiotic Producer Empedobacter haloabium ATCC 31962 Provides Indications for Its Taxonomic Reclassification.</title>
        <authorList>
            <person name="Miess H."/>
            <person name="Arlt P."/>
            <person name="Apel A.K."/>
            <person name="Weber T."/>
            <person name="Nieselt K."/>
            <person name="Hanssen F."/>
            <person name="Czemmel S."/>
            <person name="Nahnsen S."/>
            <person name="Gross H."/>
        </authorList>
    </citation>
    <scope>NUCLEOTIDE SEQUENCE [LARGE SCALE GENOMIC DNA]</scope>
    <source>
        <strain evidence="1 2">ATCC 31962</strain>
    </source>
</reference>
<dbReference type="SUPFAM" id="SSF81901">
    <property type="entry name" value="HCP-like"/>
    <property type="match status" value="1"/>
</dbReference>
<dbReference type="InterPro" id="IPR011990">
    <property type="entry name" value="TPR-like_helical_dom_sf"/>
</dbReference>
<evidence type="ECO:0000313" key="2">
    <source>
        <dbReference type="Proteomes" id="UP000321323"/>
    </source>
</evidence>
<dbReference type="EMBL" id="CP136508">
    <property type="protein sequence ID" value="WUR14438.1"/>
    <property type="molecule type" value="Genomic_DNA"/>
</dbReference>
<dbReference type="PANTHER" id="PTHR37841:SF1">
    <property type="entry name" value="DUF3298 DOMAIN-CONTAINING PROTEIN"/>
    <property type="match status" value="1"/>
</dbReference>
<dbReference type="InterPro" id="IPR006597">
    <property type="entry name" value="Sel1-like"/>
</dbReference>
<accession>A0ABZ1UP53</accession>
<dbReference type="Proteomes" id="UP000321323">
    <property type="component" value="Chromosome"/>
</dbReference>
<sequence>MGNRVFLYTVDKLPDGGAAPAIEAAIGEANNFVPPLWKVLFSAAMHGPSQDAQQVFLPSVCGGIYADRVLAEQRLFRLLDFVAAHPGLAEPDDFAAQVDQLRAALAAAGGTAYYGELNELFWLTGTGSPEAMMDDFVRDCAARWEHACAAIEEDDHRAVEKLYDFTPHDAADELGFGCWLVAQEDDGGWDADDEACEGLYVFEDEETGLYGLRRADGTVVLPAYYDEIDPIGYGQPFGILERHDKLGLYDRDGKEIMAPRLDDLYDWREGHALFEQDGKFGYLDARGRVAIAARFLDGCSDFNAAGVAKVATAEGFGLIDRTGKPLTATTYKKAEYLEDLAAWRLKHGPKRVDLLCADGTPWISGPFKEVRCLVDGGDAVVRIDKSYGTFRRNGQPGLPAIHNELELLCQLDDDGSGTVRAIYLVVPQGAQGVGATLYDGTVLVPPQFEAIDVLQELRPSEDASSGVPALFVVDARDGRKGLWDARAQQLVLPCEYRFIWSLAAAGRALLLMYRDDQGWGIAHPDGTPFVPQRYERFSAQARQPDLMAGVLAASDIEQAWSAGKAAYAWRDGQAWRLYADGSEVTELAYQLEQTRKAPAIAADAAAAARLGPHVIAGVGDALACAALGEAYAAAGDAAEACRWYATAAAGGQLEAQYLYARYLLDGTGCPADPDAARRQLEQALDDYPDYRDAANLLAQLYERELGDACDPVRARALYEQAAGDDRYGSDEAQYHLGRCWRDGIGGPVDRSEALRLFELATVATPGTRRRGHAAACDAAAGLHRQLAQEAKSAGKGKAAQHHSKRAMYFSELLRELGE</sequence>
<evidence type="ECO:0000313" key="1">
    <source>
        <dbReference type="EMBL" id="WUR14438.1"/>
    </source>
</evidence>
<name>A0ABZ1UP53_9BURK</name>